<dbReference type="SUPFAM" id="SSF161098">
    <property type="entry name" value="MetI-like"/>
    <property type="match status" value="1"/>
</dbReference>
<feature type="transmembrane region" description="Helical" evidence="7">
    <location>
        <begin position="215"/>
        <end position="241"/>
    </location>
</feature>
<dbReference type="PANTHER" id="PTHR30151">
    <property type="entry name" value="ALKANE SULFONATE ABC TRANSPORTER-RELATED, MEMBRANE SUBUNIT"/>
    <property type="match status" value="1"/>
</dbReference>
<dbReference type="EMBL" id="QBKP01000011">
    <property type="protein sequence ID" value="PTX47879.1"/>
    <property type="molecule type" value="Genomic_DNA"/>
</dbReference>
<dbReference type="Proteomes" id="UP000244224">
    <property type="component" value="Unassembled WGS sequence"/>
</dbReference>
<reference evidence="9 10" key="1">
    <citation type="submission" date="2018-04" db="EMBL/GenBank/DDBJ databases">
        <title>Genomic Encyclopedia of Archaeal and Bacterial Type Strains, Phase II (KMG-II): from individual species to whole genera.</title>
        <authorList>
            <person name="Goeker M."/>
        </authorList>
    </citation>
    <scope>NUCLEOTIDE SEQUENCE [LARGE SCALE GENOMIC DNA]</scope>
    <source>
        <strain evidence="9 10">DSM 21823</strain>
    </source>
</reference>
<organism evidence="9 10">
    <name type="scientific">Gemmobacter caeni</name>
    <dbReference type="NCBI Taxonomy" id="589035"/>
    <lineage>
        <taxon>Bacteria</taxon>
        <taxon>Pseudomonadati</taxon>
        <taxon>Pseudomonadota</taxon>
        <taxon>Alphaproteobacteria</taxon>
        <taxon>Rhodobacterales</taxon>
        <taxon>Paracoccaceae</taxon>
        <taxon>Gemmobacter</taxon>
    </lineage>
</organism>
<evidence type="ECO:0000256" key="4">
    <source>
        <dbReference type="ARBA" id="ARBA00022692"/>
    </source>
</evidence>
<feature type="transmembrane region" description="Helical" evidence="7">
    <location>
        <begin position="65"/>
        <end position="87"/>
    </location>
</feature>
<proteinExistence type="inferred from homology"/>
<dbReference type="OrthoDB" id="8443696at2"/>
<dbReference type="Pfam" id="PF00528">
    <property type="entry name" value="BPD_transp_1"/>
    <property type="match status" value="1"/>
</dbReference>
<evidence type="ECO:0000256" key="3">
    <source>
        <dbReference type="ARBA" id="ARBA00022475"/>
    </source>
</evidence>
<dbReference type="CDD" id="cd06261">
    <property type="entry name" value="TM_PBP2"/>
    <property type="match status" value="1"/>
</dbReference>
<feature type="transmembrane region" description="Helical" evidence="7">
    <location>
        <begin position="99"/>
        <end position="119"/>
    </location>
</feature>
<evidence type="ECO:0000256" key="7">
    <source>
        <dbReference type="RuleBase" id="RU363032"/>
    </source>
</evidence>
<keyword evidence="10" id="KW-1185">Reference proteome</keyword>
<name>A0A2T6AVN5_9RHOB</name>
<dbReference type="AlphaFoldDB" id="A0A2T6AVN5"/>
<dbReference type="GO" id="GO:0005886">
    <property type="term" value="C:plasma membrane"/>
    <property type="evidence" value="ECO:0007669"/>
    <property type="project" value="UniProtKB-SubCell"/>
</dbReference>
<protein>
    <submittedName>
        <fullName evidence="9">NitT/TauT family transport system permease protein</fullName>
    </submittedName>
</protein>
<comment type="caution">
    <text evidence="9">The sequence shown here is derived from an EMBL/GenBank/DDBJ whole genome shotgun (WGS) entry which is preliminary data.</text>
</comment>
<dbReference type="InterPro" id="IPR000515">
    <property type="entry name" value="MetI-like"/>
</dbReference>
<evidence type="ECO:0000256" key="5">
    <source>
        <dbReference type="ARBA" id="ARBA00022989"/>
    </source>
</evidence>
<dbReference type="InterPro" id="IPR035906">
    <property type="entry name" value="MetI-like_sf"/>
</dbReference>
<dbReference type="Gene3D" id="1.10.3720.10">
    <property type="entry name" value="MetI-like"/>
    <property type="match status" value="1"/>
</dbReference>
<sequence>MEPSARTPADRLIFLLSLTGFVAFWWALSLLRGEPRILPAPPEVAAVLWEEARSGRLWHHMTATLVRVALAFGLSMALGTVLGVALGRLPRLNRWLDPWVLIFLNLPALVVIVLCYLWIGLNEVAAIAAVTINKTAMVLVTMREGARTLSPELNDMARVFRLSRLIWARHVLLPQLAPFLVASARAGLAIIWKIVLVVEFLGRSSGIGFQIHLKFQLFEIAGVLAYALAFVAVMLVIDLALIQPAERRAARWRRG</sequence>
<comment type="similarity">
    <text evidence="7">Belongs to the binding-protein-dependent transport system permease family.</text>
</comment>
<dbReference type="GO" id="GO:0055085">
    <property type="term" value="P:transmembrane transport"/>
    <property type="evidence" value="ECO:0007669"/>
    <property type="project" value="InterPro"/>
</dbReference>
<evidence type="ECO:0000256" key="6">
    <source>
        <dbReference type="ARBA" id="ARBA00023136"/>
    </source>
</evidence>
<accession>A0A2T6AVN5</accession>
<evidence type="ECO:0000256" key="1">
    <source>
        <dbReference type="ARBA" id="ARBA00004651"/>
    </source>
</evidence>
<keyword evidence="3" id="KW-1003">Cell membrane</keyword>
<keyword evidence="6 7" id="KW-0472">Membrane</keyword>
<evidence type="ECO:0000256" key="2">
    <source>
        <dbReference type="ARBA" id="ARBA00022448"/>
    </source>
</evidence>
<evidence type="ECO:0000313" key="10">
    <source>
        <dbReference type="Proteomes" id="UP000244224"/>
    </source>
</evidence>
<evidence type="ECO:0000313" key="9">
    <source>
        <dbReference type="EMBL" id="PTX47879.1"/>
    </source>
</evidence>
<dbReference type="PROSITE" id="PS50928">
    <property type="entry name" value="ABC_TM1"/>
    <property type="match status" value="1"/>
</dbReference>
<keyword evidence="2 7" id="KW-0813">Transport</keyword>
<keyword evidence="5 7" id="KW-1133">Transmembrane helix</keyword>
<comment type="subcellular location">
    <subcellularLocation>
        <location evidence="1 7">Cell membrane</location>
        <topology evidence="1 7">Multi-pass membrane protein</topology>
    </subcellularLocation>
</comment>
<dbReference type="PANTHER" id="PTHR30151:SF38">
    <property type="entry name" value="ALIPHATIC SULFONATES TRANSPORT PERMEASE PROTEIN SSUC-RELATED"/>
    <property type="match status" value="1"/>
</dbReference>
<feature type="transmembrane region" description="Helical" evidence="7">
    <location>
        <begin position="12"/>
        <end position="31"/>
    </location>
</feature>
<feature type="domain" description="ABC transmembrane type-1" evidence="8">
    <location>
        <begin position="61"/>
        <end position="241"/>
    </location>
</feature>
<evidence type="ECO:0000259" key="8">
    <source>
        <dbReference type="PROSITE" id="PS50928"/>
    </source>
</evidence>
<gene>
    <name evidence="9" type="ORF">C8N34_11132</name>
</gene>
<keyword evidence="4 7" id="KW-0812">Transmembrane</keyword>
<dbReference type="RefSeq" id="WP_108129684.1">
    <property type="nucleotide sequence ID" value="NZ_QBKP01000011.1"/>
</dbReference>